<gene>
    <name evidence="5" type="primary">LOC106811326</name>
</gene>
<dbReference type="InterPro" id="IPR036870">
    <property type="entry name" value="Ribosomal_bS18_sf"/>
</dbReference>
<sequence>MAAHINQMCKFVQYGKKALLILEASKKLTNQSRCFHQGISNHVSSKWVYGSHSKRRRLAAEKKQAEMEEKIEKMTKQMGDYPDQPSLNMENPYVKDKIECILCKHNIEVDYKNVRLLSQFVSPYTGRLYEQGVTGLCKHQYEKVVKHIKLARNLGYMPFMVKEINYLKDHRLFDPLHPKYKIL</sequence>
<name>A0ABM1EDX1_PRICU</name>
<dbReference type="Proteomes" id="UP000695022">
    <property type="component" value="Unplaced"/>
</dbReference>
<dbReference type="PANTHER" id="PTHR13479:SF40">
    <property type="entry name" value="SMALL RIBOSOMAL SUBUNIT PROTEIN BS18M"/>
    <property type="match status" value="1"/>
</dbReference>
<evidence type="ECO:0000313" key="4">
    <source>
        <dbReference type="Proteomes" id="UP000695022"/>
    </source>
</evidence>
<evidence type="ECO:0000256" key="2">
    <source>
        <dbReference type="ARBA" id="ARBA00022980"/>
    </source>
</evidence>
<keyword evidence="3" id="KW-0687">Ribonucleoprotein</keyword>
<organism evidence="4 5">
    <name type="scientific">Priapulus caudatus</name>
    <name type="common">Priapulid worm</name>
    <dbReference type="NCBI Taxonomy" id="37621"/>
    <lineage>
        <taxon>Eukaryota</taxon>
        <taxon>Metazoa</taxon>
        <taxon>Ecdysozoa</taxon>
        <taxon>Scalidophora</taxon>
        <taxon>Priapulida</taxon>
        <taxon>Priapulimorpha</taxon>
        <taxon>Priapulimorphida</taxon>
        <taxon>Priapulidae</taxon>
        <taxon>Priapulus</taxon>
    </lineage>
</organism>
<dbReference type="PANTHER" id="PTHR13479">
    <property type="entry name" value="30S RIBOSOMAL PROTEIN S18"/>
    <property type="match status" value="1"/>
</dbReference>
<dbReference type="SUPFAM" id="SSF46911">
    <property type="entry name" value="Ribosomal protein S18"/>
    <property type="match status" value="1"/>
</dbReference>
<dbReference type="RefSeq" id="XP_014670392.1">
    <property type="nucleotide sequence ID" value="XM_014814906.1"/>
</dbReference>
<dbReference type="PROSITE" id="PS00057">
    <property type="entry name" value="RIBOSOMAL_S18"/>
    <property type="match status" value="1"/>
</dbReference>
<dbReference type="InterPro" id="IPR001648">
    <property type="entry name" value="Ribosomal_bS18"/>
</dbReference>
<evidence type="ECO:0000256" key="3">
    <source>
        <dbReference type="ARBA" id="ARBA00023274"/>
    </source>
</evidence>
<accession>A0ABM1EDX1</accession>
<dbReference type="InterPro" id="IPR018275">
    <property type="entry name" value="Ribosomal_bS18_CS"/>
</dbReference>
<dbReference type="Gene3D" id="4.10.640.10">
    <property type="entry name" value="Ribosomal protein S18"/>
    <property type="match status" value="1"/>
</dbReference>
<proteinExistence type="inferred from homology"/>
<evidence type="ECO:0000256" key="1">
    <source>
        <dbReference type="ARBA" id="ARBA00005589"/>
    </source>
</evidence>
<evidence type="ECO:0000313" key="5">
    <source>
        <dbReference type="RefSeq" id="XP_014670392.1"/>
    </source>
</evidence>
<dbReference type="GeneID" id="106811326"/>
<keyword evidence="4" id="KW-1185">Reference proteome</keyword>
<keyword evidence="2" id="KW-0689">Ribosomal protein</keyword>
<reference evidence="5" key="1">
    <citation type="submission" date="2025-08" db="UniProtKB">
        <authorList>
            <consortium name="RefSeq"/>
        </authorList>
    </citation>
    <scope>IDENTIFICATION</scope>
</reference>
<comment type="similarity">
    <text evidence="1">Belongs to the bacterial ribosomal protein bS18 family.</text>
</comment>
<dbReference type="Pfam" id="PF01084">
    <property type="entry name" value="Ribosomal_S18"/>
    <property type="match status" value="1"/>
</dbReference>
<protein>
    <submittedName>
        <fullName evidence="5">28S ribosomal protein S18c, mitochondrial-like</fullName>
    </submittedName>
</protein>